<dbReference type="RefSeq" id="WP_243247056.1">
    <property type="nucleotide sequence ID" value="NZ_LOHG01000008.1"/>
</dbReference>
<proteinExistence type="inferred from homology"/>
<feature type="chain" id="PRO_5046978451" description="Copper resistance protein C" evidence="8">
    <location>
        <begin position="28"/>
        <end position="129"/>
    </location>
</feature>
<organism evidence="10 11">
    <name type="scientific">Pseudomonas maioricensis</name>
    <dbReference type="NCBI Taxonomy" id="1766623"/>
    <lineage>
        <taxon>Bacteria</taxon>
        <taxon>Pseudomonadati</taxon>
        <taxon>Pseudomonadota</taxon>
        <taxon>Gammaproteobacteria</taxon>
        <taxon>Pseudomonadales</taxon>
        <taxon>Pseudomonadaceae</taxon>
        <taxon>Pseudomonas</taxon>
    </lineage>
</organism>
<evidence type="ECO:0000313" key="10">
    <source>
        <dbReference type="EMBL" id="MCI8210845.1"/>
    </source>
</evidence>
<name>A0ABS9ZJU2_9PSED</name>
<comment type="function">
    <text evidence="7">Involved in copper resistance.</text>
</comment>
<reference evidence="10 11" key="1">
    <citation type="submission" date="2015-12" db="EMBL/GenBank/DDBJ databases">
        <title>Phylogenomics in the description of a new species in the Pseudomonas syringae group.</title>
        <authorList>
            <person name="Busquets A."/>
            <person name="Gomila M."/>
            <person name="Beiki F."/>
            <person name="Rahimian H."/>
            <person name="Mulet M."/>
            <person name="Sanchez D."/>
            <person name="Garcia-Valdes E."/>
            <person name="Lalucat J."/>
        </authorList>
    </citation>
    <scope>NUCLEOTIDE SEQUENCE [LARGE SCALE GENOMIC DNA]</scope>
    <source>
        <strain evidence="10 11">S25</strain>
    </source>
</reference>
<protein>
    <recommendedName>
        <fullName evidence="7">Copper resistance protein C</fullName>
    </recommendedName>
</protein>
<evidence type="ECO:0000256" key="1">
    <source>
        <dbReference type="ARBA" id="ARBA00004418"/>
    </source>
</evidence>
<keyword evidence="4 7" id="KW-0732">Signal</keyword>
<keyword evidence="3 7" id="KW-0479">Metal-binding</keyword>
<comment type="subcellular location">
    <subcellularLocation>
        <location evidence="1 7">Periplasm</location>
    </subcellularLocation>
</comment>
<keyword evidence="6 7" id="KW-0186">Copper</keyword>
<sequence length="129" mass="13584">MSAQPFKHLLSTLTLLASLTAATNAMAHAHLESQLPAASSTVSSPKELRLHFSEGVEEKFTKVSITSTTPGGKTLVEPVPGIATDPADKKTLIVTPTAPLAAGDYKVEWHAVSVDTHKSEGSYTFTVSP</sequence>
<evidence type="ECO:0000256" key="3">
    <source>
        <dbReference type="ARBA" id="ARBA00022723"/>
    </source>
</evidence>
<dbReference type="InterPro" id="IPR032694">
    <property type="entry name" value="CopC/D"/>
</dbReference>
<evidence type="ECO:0000256" key="8">
    <source>
        <dbReference type="SAM" id="SignalP"/>
    </source>
</evidence>
<evidence type="ECO:0000256" key="4">
    <source>
        <dbReference type="ARBA" id="ARBA00022729"/>
    </source>
</evidence>
<feature type="domain" description="CopC" evidence="9">
    <location>
        <begin position="28"/>
        <end position="127"/>
    </location>
</feature>
<dbReference type="Gene3D" id="2.60.40.1220">
    <property type="match status" value="1"/>
</dbReference>
<comment type="caution">
    <text evidence="10">The sequence shown here is derived from an EMBL/GenBank/DDBJ whole genome shotgun (WGS) entry which is preliminary data.</text>
</comment>
<feature type="signal peptide" evidence="8">
    <location>
        <begin position="1"/>
        <end position="27"/>
    </location>
</feature>
<dbReference type="InterPro" id="IPR007348">
    <property type="entry name" value="CopC_dom"/>
</dbReference>
<comment type="similarity">
    <text evidence="2 7">Belongs to the CopC family.</text>
</comment>
<dbReference type="Proteomes" id="UP001320513">
    <property type="component" value="Unassembled WGS sequence"/>
</dbReference>
<dbReference type="InterPro" id="IPR014756">
    <property type="entry name" value="Ig_E-set"/>
</dbReference>
<dbReference type="PANTHER" id="PTHR34820:SF4">
    <property type="entry name" value="INNER MEMBRANE PROTEIN YEBZ"/>
    <property type="match status" value="1"/>
</dbReference>
<evidence type="ECO:0000256" key="7">
    <source>
        <dbReference type="RuleBase" id="RU369037"/>
    </source>
</evidence>
<evidence type="ECO:0000256" key="2">
    <source>
        <dbReference type="ARBA" id="ARBA00010509"/>
    </source>
</evidence>
<dbReference type="EMBL" id="LOHG01000008">
    <property type="protein sequence ID" value="MCI8210845.1"/>
    <property type="molecule type" value="Genomic_DNA"/>
</dbReference>
<gene>
    <name evidence="10" type="ORF">AUC61_15020</name>
</gene>
<dbReference type="SUPFAM" id="SSF81296">
    <property type="entry name" value="E set domains"/>
    <property type="match status" value="1"/>
</dbReference>
<dbReference type="PANTHER" id="PTHR34820">
    <property type="entry name" value="INNER MEMBRANE PROTEIN YEBZ"/>
    <property type="match status" value="1"/>
</dbReference>
<accession>A0ABS9ZJU2</accession>
<evidence type="ECO:0000256" key="5">
    <source>
        <dbReference type="ARBA" id="ARBA00022764"/>
    </source>
</evidence>
<evidence type="ECO:0000313" key="11">
    <source>
        <dbReference type="Proteomes" id="UP001320513"/>
    </source>
</evidence>
<evidence type="ECO:0000259" key="9">
    <source>
        <dbReference type="Pfam" id="PF04234"/>
    </source>
</evidence>
<dbReference type="NCBIfam" id="NF033814">
    <property type="entry name" value="copper_CopC"/>
    <property type="match status" value="1"/>
</dbReference>
<dbReference type="InterPro" id="IPR014755">
    <property type="entry name" value="Cu-Rt/internalin_Ig-like"/>
</dbReference>
<keyword evidence="11" id="KW-1185">Reference proteome</keyword>
<keyword evidence="5 7" id="KW-0574">Periplasm</keyword>
<dbReference type="Pfam" id="PF04234">
    <property type="entry name" value="CopC"/>
    <property type="match status" value="1"/>
</dbReference>
<evidence type="ECO:0000256" key="6">
    <source>
        <dbReference type="ARBA" id="ARBA00023008"/>
    </source>
</evidence>
<dbReference type="InterPro" id="IPR047685">
    <property type="entry name" value="CopC-like"/>
</dbReference>